<dbReference type="InterPro" id="IPR035906">
    <property type="entry name" value="MetI-like_sf"/>
</dbReference>
<dbReference type="PANTHER" id="PTHR43163:SF6">
    <property type="entry name" value="DIPEPTIDE TRANSPORT SYSTEM PERMEASE PROTEIN DPPB-RELATED"/>
    <property type="match status" value="1"/>
</dbReference>
<feature type="transmembrane region" description="Helical" evidence="7">
    <location>
        <begin position="172"/>
        <end position="190"/>
    </location>
</feature>
<evidence type="ECO:0000256" key="3">
    <source>
        <dbReference type="ARBA" id="ARBA00022475"/>
    </source>
</evidence>
<comment type="subcellular location">
    <subcellularLocation>
        <location evidence="1 7">Cell membrane</location>
        <topology evidence="1 7">Multi-pass membrane protein</topology>
    </subcellularLocation>
</comment>
<dbReference type="InterPro" id="IPR045621">
    <property type="entry name" value="BPD_transp_1_N"/>
</dbReference>
<dbReference type="RefSeq" id="WP_371752761.1">
    <property type="nucleotide sequence ID" value="NZ_JAYJLD010000003.1"/>
</dbReference>
<keyword evidence="2 7" id="KW-0813">Transport</keyword>
<dbReference type="CDD" id="cd06261">
    <property type="entry name" value="TM_PBP2"/>
    <property type="match status" value="1"/>
</dbReference>
<dbReference type="Gene3D" id="1.10.3720.10">
    <property type="entry name" value="MetI-like"/>
    <property type="match status" value="1"/>
</dbReference>
<evidence type="ECO:0000313" key="10">
    <source>
        <dbReference type="Proteomes" id="UP001310386"/>
    </source>
</evidence>
<evidence type="ECO:0000256" key="5">
    <source>
        <dbReference type="ARBA" id="ARBA00022989"/>
    </source>
</evidence>
<keyword evidence="10" id="KW-1185">Reference proteome</keyword>
<dbReference type="EMBL" id="JAYJLD010000003">
    <property type="protein sequence ID" value="MEB3100647.1"/>
    <property type="molecule type" value="Genomic_DNA"/>
</dbReference>
<dbReference type="InterPro" id="IPR000515">
    <property type="entry name" value="MetI-like"/>
</dbReference>
<feature type="transmembrane region" description="Helical" evidence="7">
    <location>
        <begin position="272"/>
        <end position="291"/>
    </location>
</feature>
<comment type="similarity">
    <text evidence="7">Belongs to the binding-protein-dependent transport system permease family.</text>
</comment>
<dbReference type="SUPFAM" id="SSF161098">
    <property type="entry name" value="MetI-like"/>
    <property type="match status" value="1"/>
</dbReference>
<dbReference type="Pfam" id="PF00528">
    <property type="entry name" value="BPD_transp_1"/>
    <property type="match status" value="1"/>
</dbReference>
<keyword evidence="4 7" id="KW-0812">Transmembrane</keyword>
<sequence length="312" mass="34491">MPELLLRKFLSMLLSLFVLITATFFLMKAIPGDPFSSAKQVPDQVRAHLYAHYGLDKPVWEQYWIYLGHILHGDLGMSMKQQYQSVNQIIGDSFVPSFELGVGALIVSAVIGVWFGMAAALHHRKAVDTAIMIFAVIGLSVPSFVLASIFQYYLGVKLHWFAVAGLRNPIDYVLPTITLAALPTAFIARLTRASMLEVLNADFIRTAKAKGLNRTVIAYRHALRNALLPVLSYFGPLTANVITGSVIVESMFGIGGLGKYFVYSISNRDYPVIMGITIFYAAVLMAARFLTDAAYMWVDPRIKLSGGKESSR</sequence>
<keyword evidence="5 7" id="KW-1133">Transmembrane helix</keyword>
<accession>A0ABU5ZDQ9</accession>
<evidence type="ECO:0000256" key="6">
    <source>
        <dbReference type="ARBA" id="ARBA00023136"/>
    </source>
</evidence>
<evidence type="ECO:0000256" key="7">
    <source>
        <dbReference type="RuleBase" id="RU363032"/>
    </source>
</evidence>
<evidence type="ECO:0000256" key="2">
    <source>
        <dbReference type="ARBA" id="ARBA00022448"/>
    </source>
</evidence>
<feature type="transmembrane region" description="Helical" evidence="7">
    <location>
        <begin position="230"/>
        <end position="252"/>
    </location>
</feature>
<feature type="transmembrane region" description="Helical" evidence="7">
    <location>
        <begin position="12"/>
        <end position="30"/>
    </location>
</feature>
<feature type="transmembrane region" description="Helical" evidence="7">
    <location>
        <begin position="133"/>
        <end position="152"/>
    </location>
</feature>
<comment type="caution">
    <text evidence="9">The sequence shown here is derived from an EMBL/GenBank/DDBJ whole genome shotgun (WGS) entry which is preliminary data.</text>
</comment>
<feature type="transmembrane region" description="Helical" evidence="7">
    <location>
        <begin position="100"/>
        <end position="121"/>
    </location>
</feature>
<protein>
    <submittedName>
        <fullName evidence="9">ABC transporter permease</fullName>
    </submittedName>
</protein>
<feature type="domain" description="ABC transmembrane type-1" evidence="8">
    <location>
        <begin position="94"/>
        <end position="291"/>
    </location>
</feature>
<keyword evidence="6 7" id="KW-0472">Membrane</keyword>
<organism evidence="9 10">
    <name type="scientific">Ferviditalea candida</name>
    <dbReference type="NCBI Taxonomy" id="3108399"/>
    <lineage>
        <taxon>Bacteria</taxon>
        <taxon>Bacillati</taxon>
        <taxon>Bacillota</taxon>
        <taxon>Bacilli</taxon>
        <taxon>Bacillales</taxon>
        <taxon>Paenibacillaceae</taxon>
        <taxon>Ferviditalea</taxon>
    </lineage>
</organism>
<proteinExistence type="inferred from homology"/>
<evidence type="ECO:0000259" key="8">
    <source>
        <dbReference type="PROSITE" id="PS50928"/>
    </source>
</evidence>
<keyword evidence="3" id="KW-1003">Cell membrane</keyword>
<evidence type="ECO:0000313" key="9">
    <source>
        <dbReference type="EMBL" id="MEB3100647.1"/>
    </source>
</evidence>
<dbReference type="Proteomes" id="UP001310386">
    <property type="component" value="Unassembled WGS sequence"/>
</dbReference>
<evidence type="ECO:0000256" key="4">
    <source>
        <dbReference type="ARBA" id="ARBA00022692"/>
    </source>
</evidence>
<dbReference type="PANTHER" id="PTHR43163">
    <property type="entry name" value="DIPEPTIDE TRANSPORT SYSTEM PERMEASE PROTEIN DPPB-RELATED"/>
    <property type="match status" value="1"/>
</dbReference>
<gene>
    <name evidence="9" type="ORF">VF724_03125</name>
</gene>
<dbReference type="PROSITE" id="PS50928">
    <property type="entry name" value="ABC_TM1"/>
    <property type="match status" value="1"/>
</dbReference>
<name>A0ABU5ZDQ9_9BACL</name>
<reference evidence="9" key="1">
    <citation type="submission" date="2023-12" db="EMBL/GenBank/DDBJ databases">
        <title>Fervidustalea candida gen. nov., sp. nov., a novel member of the family Paenibacillaceae isolated from a geothermal area.</title>
        <authorList>
            <person name="Li W.-J."/>
            <person name="Jiao J.-Y."/>
            <person name="Chen Y."/>
        </authorList>
    </citation>
    <scope>NUCLEOTIDE SEQUENCE</scope>
    <source>
        <strain evidence="9">SYSU GA230002</strain>
    </source>
</reference>
<evidence type="ECO:0000256" key="1">
    <source>
        <dbReference type="ARBA" id="ARBA00004651"/>
    </source>
</evidence>
<dbReference type="Pfam" id="PF19300">
    <property type="entry name" value="BPD_transp_1_N"/>
    <property type="match status" value="1"/>
</dbReference>